<keyword evidence="2" id="KW-1185">Reference proteome</keyword>
<protein>
    <recommendedName>
        <fullName evidence="3">Integrase</fullName>
    </recommendedName>
</protein>
<proteinExistence type="predicted"/>
<accession>A0ABU9JRW1</accession>
<sequence>MSDVVLFVPRDARFASENLAEFIRLAREDLTAFGGRDGWEDHKWRLGKTSVVFATKTKELTSHRFTPMAEPFIQFAKAYVRYTYSHKPVKSIDYPVRALRCIEAALLESRGGADVSGLNGAVMDVAAAKCREFYKSDDERCQTGRQMARIFEFLREKKIVPSLQQWKSPFPKPKILTEDIGGAGKAHRAAKLPSNEAMFALAEMFAAADDVETQYFSSIATLLMVAPSRISEVLALPVDCIQWDTDEYGAPQMCLRWRAAKGKGATKKWVPSVMQDVVIEAVRRLTQIGAPARAAARFAHDHPGRFMDHPGCVVTVGDAADRLLMPNEVAAALGLRVHRKTYRTDGTPTWSQVVGDKRLKKLLDRGDISYKDLAAYVFEGCAGPDWPFIDDSRTVKIWDALCLHRVNEFHREHEVKRFSWAIATSTMVNDRLGGSSDLSLFEKKGYRNSDGSPIKLTTHQPRHWLNTLSQRGGMDEMTLAQWSGRARVADNAHYDHRSPEERMREVRDILKVEHKSLLERFQSRQPVTYQELGVDRLGTAKATLYGMCVHDYAMSPCQKQRECMTCKEHVCIKGDHVTLDRILLLEAQTKALLDRALEAREAGDFGADRWVDNHKWKLAHVQAMRMTLEHDGVPDGTVLRIPDGHDPSPVRRALIELGVVLPDALALHPRVIPLALA</sequence>
<comment type="caution">
    <text evidence="1">The sequence shown here is derived from an EMBL/GenBank/DDBJ whole genome shotgun (WGS) entry which is preliminary data.</text>
</comment>
<name>A0ABU9JRW1_9GAMM</name>
<dbReference type="EMBL" id="JBBYHY010000007">
    <property type="protein sequence ID" value="MEL3954796.1"/>
    <property type="molecule type" value="Genomic_DNA"/>
</dbReference>
<dbReference type="InterPro" id="IPR013762">
    <property type="entry name" value="Integrase-like_cat_sf"/>
</dbReference>
<evidence type="ECO:0008006" key="3">
    <source>
        <dbReference type="Google" id="ProtNLM"/>
    </source>
</evidence>
<dbReference type="Proteomes" id="UP001455088">
    <property type="component" value="Unassembled WGS sequence"/>
</dbReference>
<dbReference type="RefSeq" id="WP_026070176.1">
    <property type="nucleotide sequence ID" value="NZ_JBBYHY010000007.1"/>
</dbReference>
<gene>
    <name evidence="1" type="ORF">AAE039_14650</name>
</gene>
<organism evidence="1 2">
    <name type="scientific">Stenotrophomonas bentonitica</name>
    <dbReference type="NCBI Taxonomy" id="1450134"/>
    <lineage>
        <taxon>Bacteria</taxon>
        <taxon>Pseudomonadati</taxon>
        <taxon>Pseudomonadota</taxon>
        <taxon>Gammaproteobacteria</taxon>
        <taxon>Lysobacterales</taxon>
        <taxon>Lysobacteraceae</taxon>
        <taxon>Stenotrophomonas</taxon>
    </lineage>
</organism>
<evidence type="ECO:0000313" key="2">
    <source>
        <dbReference type="Proteomes" id="UP001455088"/>
    </source>
</evidence>
<evidence type="ECO:0000313" key="1">
    <source>
        <dbReference type="EMBL" id="MEL3954796.1"/>
    </source>
</evidence>
<dbReference type="Gene3D" id="1.10.443.10">
    <property type="entry name" value="Intergrase catalytic core"/>
    <property type="match status" value="1"/>
</dbReference>
<reference evidence="1 2" key="1">
    <citation type="submission" date="2024-04" db="EMBL/GenBank/DDBJ databases">
        <title>Bacterial endophytes with biocontrol capabilities against important plant pathogens.</title>
        <authorList>
            <person name="Alayande K.A."/>
        </authorList>
    </citation>
    <scope>NUCLEOTIDE SEQUENCE [LARGE SCALE GENOMIC DNA]</scope>
    <source>
        <strain evidence="1 2">KV22</strain>
    </source>
</reference>